<dbReference type="PANTHER" id="PTHR44086:SF10">
    <property type="entry name" value="THIOSULFATE SULFURTRANSFERASE_RHODANESE-LIKE DOMAIN-CONTAINING PROTEIN 3"/>
    <property type="match status" value="1"/>
</dbReference>
<dbReference type="PROSITE" id="PS51257">
    <property type="entry name" value="PROKAR_LIPOPROTEIN"/>
    <property type="match status" value="1"/>
</dbReference>
<gene>
    <name evidence="2" type="ORF">CQA58_07575</name>
</gene>
<feature type="domain" description="Rhodanese" evidence="1">
    <location>
        <begin position="130"/>
        <end position="194"/>
    </location>
</feature>
<dbReference type="InterPro" id="IPR001763">
    <property type="entry name" value="Rhodanese-like_dom"/>
</dbReference>
<dbReference type="Proteomes" id="UP000257045">
    <property type="component" value="Unassembled WGS sequence"/>
</dbReference>
<name>A0A3D8IV51_9HELI</name>
<dbReference type="AlphaFoldDB" id="A0A3D8IV51"/>
<organism evidence="2 3">
    <name type="scientific">Helicobacter brantae</name>
    <dbReference type="NCBI Taxonomy" id="375927"/>
    <lineage>
        <taxon>Bacteria</taxon>
        <taxon>Pseudomonadati</taxon>
        <taxon>Campylobacterota</taxon>
        <taxon>Epsilonproteobacteria</taxon>
        <taxon>Campylobacterales</taxon>
        <taxon>Helicobacteraceae</taxon>
        <taxon>Helicobacter</taxon>
    </lineage>
</organism>
<dbReference type="Pfam" id="PF00581">
    <property type="entry name" value="Rhodanese"/>
    <property type="match status" value="1"/>
</dbReference>
<evidence type="ECO:0000313" key="2">
    <source>
        <dbReference type="EMBL" id="RDU69128.1"/>
    </source>
</evidence>
<dbReference type="PANTHER" id="PTHR44086">
    <property type="entry name" value="THIOSULFATE SULFURTRANSFERASE RDL2, MITOCHONDRIAL-RELATED"/>
    <property type="match status" value="1"/>
</dbReference>
<protein>
    <recommendedName>
        <fullName evidence="1">Rhodanese domain-containing protein</fullName>
    </recommendedName>
</protein>
<dbReference type="PROSITE" id="PS50206">
    <property type="entry name" value="RHODANESE_3"/>
    <property type="match status" value="1"/>
</dbReference>
<dbReference type="OrthoDB" id="9789585at2"/>
<dbReference type="SMART" id="SM00450">
    <property type="entry name" value="RHOD"/>
    <property type="match status" value="1"/>
</dbReference>
<dbReference type="RefSeq" id="WP_115570110.1">
    <property type="nucleotide sequence ID" value="NZ_NXLV01000019.1"/>
</dbReference>
<dbReference type="CDD" id="cd00158">
    <property type="entry name" value="RHOD"/>
    <property type="match status" value="1"/>
</dbReference>
<accession>A0A3D8IV51</accession>
<evidence type="ECO:0000259" key="1">
    <source>
        <dbReference type="PROSITE" id="PS50206"/>
    </source>
</evidence>
<evidence type="ECO:0000313" key="3">
    <source>
        <dbReference type="Proteomes" id="UP000257045"/>
    </source>
</evidence>
<dbReference type="EMBL" id="NXLV01000019">
    <property type="protein sequence ID" value="RDU69128.1"/>
    <property type="molecule type" value="Genomic_DNA"/>
</dbReference>
<dbReference type="InterPro" id="IPR036873">
    <property type="entry name" value="Rhodanese-like_dom_sf"/>
</dbReference>
<keyword evidence="3" id="KW-1185">Reference proteome</keyword>
<sequence length="201" mass="22017">MKKTLLTALAFSLLALSGCGDKKQEHSKAYKIDEVITQIQKGEKPNAPQTLIDDAQVMIDRAESGGYELITCAELKKMIDEKTPLSLLNVSPKGEYLLGLIPMAKNFEIDTSSKSANGSLEWNSKAGSQEKFAKKMGGDRERIVVIYDGGNGGLYMGGRADTACLWAKKLGFKKVYKLAGGFKSWKEHNYPITQEAPSCCK</sequence>
<reference evidence="2 3" key="1">
    <citation type="submission" date="2018-04" db="EMBL/GenBank/DDBJ databases">
        <title>Novel Campyloabacter and Helicobacter Species and Strains.</title>
        <authorList>
            <person name="Mannion A.J."/>
            <person name="Shen Z."/>
            <person name="Fox J.G."/>
        </authorList>
    </citation>
    <scope>NUCLEOTIDE SEQUENCE [LARGE SCALE GENOMIC DNA]</scope>
    <source>
        <strain evidence="2 3">MIT 04-9366</strain>
    </source>
</reference>
<dbReference type="SUPFAM" id="SSF52821">
    <property type="entry name" value="Rhodanese/Cell cycle control phosphatase"/>
    <property type="match status" value="1"/>
</dbReference>
<dbReference type="GO" id="GO:0004792">
    <property type="term" value="F:thiosulfate-cyanide sulfurtransferase activity"/>
    <property type="evidence" value="ECO:0007669"/>
    <property type="project" value="TreeGrafter"/>
</dbReference>
<proteinExistence type="predicted"/>
<comment type="caution">
    <text evidence="2">The sequence shown here is derived from an EMBL/GenBank/DDBJ whole genome shotgun (WGS) entry which is preliminary data.</text>
</comment>
<dbReference type="Gene3D" id="3.40.250.10">
    <property type="entry name" value="Rhodanese-like domain"/>
    <property type="match status" value="1"/>
</dbReference>